<evidence type="ECO:0000256" key="12">
    <source>
        <dbReference type="ARBA" id="ARBA00037975"/>
    </source>
</evidence>
<keyword evidence="5" id="KW-0349">Heme</keyword>
<evidence type="ECO:0000256" key="5">
    <source>
        <dbReference type="ARBA" id="ARBA00022617"/>
    </source>
</evidence>
<keyword evidence="10" id="KW-0408">Iron</keyword>
<evidence type="ECO:0000256" key="3">
    <source>
        <dbReference type="ARBA" id="ARBA00022448"/>
    </source>
</evidence>
<name>A0ABY7RJ23_9NEIS</name>
<protein>
    <submittedName>
        <fullName evidence="15">Cytochrome b/b6 domain-containing protein</fullName>
    </submittedName>
</protein>
<evidence type="ECO:0000259" key="14">
    <source>
        <dbReference type="Pfam" id="PF01292"/>
    </source>
</evidence>
<feature type="transmembrane region" description="Helical" evidence="13">
    <location>
        <begin position="138"/>
        <end position="158"/>
    </location>
</feature>
<dbReference type="RefSeq" id="WP_237090417.1">
    <property type="nucleotide sequence ID" value="NZ_CP116766.1"/>
</dbReference>
<proteinExistence type="inferred from homology"/>
<evidence type="ECO:0000256" key="10">
    <source>
        <dbReference type="ARBA" id="ARBA00023004"/>
    </source>
</evidence>
<keyword evidence="6 13" id="KW-0812">Transmembrane</keyword>
<feature type="transmembrane region" description="Helical" evidence="13">
    <location>
        <begin position="46"/>
        <end position="64"/>
    </location>
</feature>
<dbReference type="InterPro" id="IPR016174">
    <property type="entry name" value="Di-haem_cyt_TM"/>
</dbReference>
<keyword evidence="16" id="KW-1185">Reference proteome</keyword>
<keyword evidence="4" id="KW-1003">Cell membrane</keyword>
<keyword evidence="9 13" id="KW-1133">Transmembrane helix</keyword>
<evidence type="ECO:0000256" key="11">
    <source>
        <dbReference type="ARBA" id="ARBA00023136"/>
    </source>
</evidence>
<evidence type="ECO:0000313" key="16">
    <source>
        <dbReference type="Proteomes" id="UP001221268"/>
    </source>
</evidence>
<reference evidence="15 16" key="1">
    <citation type="submission" date="2023-01" db="EMBL/GenBank/DDBJ databases">
        <authorList>
            <person name="Yang C."/>
        </authorList>
    </citation>
    <scope>NUCLEOTIDE SEQUENCE [LARGE SCALE GENOMIC DNA]</scope>
    <source>
        <strain evidence="15 16">ZJ106</strain>
    </source>
</reference>
<comment type="cofactor">
    <cofactor evidence="1">
        <name>heme b</name>
        <dbReference type="ChEBI" id="CHEBI:60344"/>
    </cofactor>
</comment>
<evidence type="ECO:0000256" key="7">
    <source>
        <dbReference type="ARBA" id="ARBA00022723"/>
    </source>
</evidence>
<dbReference type="PANTHER" id="PTHR30529:SF1">
    <property type="entry name" value="CYTOCHROME B561 HOMOLOG 2"/>
    <property type="match status" value="1"/>
</dbReference>
<dbReference type="Gene3D" id="1.20.950.20">
    <property type="entry name" value="Transmembrane di-heme cytochromes, Chain C"/>
    <property type="match status" value="1"/>
</dbReference>
<gene>
    <name evidence="15" type="ORF">PJU73_09050</name>
</gene>
<dbReference type="InterPro" id="IPR052168">
    <property type="entry name" value="Cytochrome_b561_oxidase"/>
</dbReference>
<feature type="transmembrane region" description="Helical" evidence="13">
    <location>
        <begin position="15"/>
        <end position="34"/>
    </location>
</feature>
<organism evidence="15 16">
    <name type="scientific">Neisseria lisongii</name>
    <dbReference type="NCBI Taxonomy" id="2912188"/>
    <lineage>
        <taxon>Bacteria</taxon>
        <taxon>Pseudomonadati</taxon>
        <taxon>Pseudomonadota</taxon>
        <taxon>Betaproteobacteria</taxon>
        <taxon>Neisseriales</taxon>
        <taxon>Neisseriaceae</taxon>
        <taxon>Neisseria</taxon>
    </lineage>
</organism>
<accession>A0ABY7RJ23</accession>
<evidence type="ECO:0000256" key="13">
    <source>
        <dbReference type="SAM" id="Phobius"/>
    </source>
</evidence>
<sequence>MQPDTSARYGTLSRCFHWIMALGFLFMLGTAAAWNYDEAYFSLMKYHKSVGFILLILAALRLLWAVANHSRRPSGTLMAKLGHAALYLLMLAVPAAAMIRQAGSDKHDLQVFGIHIMSKAPEKIEWMVELGNQWHGKLAWLLFILAAGHIVMAVIHQIKGEKIINRMAR</sequence>
<keyword evidence="7" id="KW-0479">Metal-binding</keyword>
<keyword evidence="3" id="KW-0813">Transport</keyword>
<evidence type="ECO:0000256" key="1">
    <source>
        <dbReference type="ARBA" id="ARBA00001970"/>
    </source>
</evidence>
<evidence type="ECO:0000256" key="8">
    <source>
        <dbReference type="ARBA" id="ARBA00022982"/>
    </source>
</evidence>
<keyword evidence="11 13" id="KW-0472">Membrane</keyword>
<comment type="subcellular location">
    <subcellularLocation>
        <location evidence="2">Cell membrane</location>
        <topology evidence="2">Multi-pass membrane protein</topology>
    </subcellularLocation>
</comment>
<dbReference type="EMBL" id="CP116766">
    <property type="protein sequence ID" value="WCL71458.1"/>
    <property type="molecule type" value="Genomic_DNA"/>
</dbReference>
<dbReference type="SUPFAM" id="SSF81342">
    <property type="entry name" value="Transmembrane di-heme cytochromes"/>
    <property type="match status" value="1"/>
</dbReference>
<evidence type="ECO:0000313" key="15">
    <source>
        <dbReference type="EMBL" id="WCL71458.1"/>
    </source>
</evidence>
<feature type="transmembrane region" description="Helical" evidence="13">
    <location>
        <begin position="84"/>
        <end position="103"/>
    </location>
</feature>
<dbReference type="Proteomes" id="UP001221268">
    <property type="component" value="Chromosome"/>
</dbReference>
<feature type="domain" description="Cytochrome b561 bacterial/Ni-hydrogenase" evidence="14">
    <location>
        <begin position="8"/>
        <end position="167"/>
    </location>
</feature>
<dbReference type="Pfam" id="PF01292">
    <property type="entry name" value="Ni_hydr_CYTB"/>
    <property type="match status" value="1"/>
</dbReference>
<keyword evidence="8" id="KW-0249">Electron transport</keyword>
<evidence type="ECO:0000256" key="9">
    <source>
        <dbReference type="ARBA" id="ARBA00022989"/>
    </source>
</evidence>
<evidence type="ECO:0000256" key="2">
    <source>
        <dbReference type="ARBA" id="ARBA00004651"/>
    </source>
</evidence>
<comment type="similarity">
    <text evidence="12">Belongs to the cytochrome b561 family.</text>
</comment>
<dbReference type="InterPro" id="IPR011577">
    <property type="entry name" value="Cyt_b561_bac/Ni-Hgenase"/>
</dbReference>
<evidence type="ECO:0000256" key="4">
    <source>
        <dbReference type="ARBA" id="ARBA00022475"/>
    </source>
</evidence>
<dbReference type="PANTHER" id="PTHR30529">
    <property type="entry name" value="CYTOCHROME B561"/>
    <property type="match status" value="1"/>
</dbReference>
<evidence type="ECO:0000256" key="6">
    <source>
        <dbReference type="ARBA" id="ARBA00022692"/>
    </source>
</evidence>